<organism evidence="2 3">
    <name type="scientific">Caenorhabditis japonica</name>
    <dbReference type="NCBI Taxonomy" id="281687"/>
    <lineage>
        <taxon>Eukaryota</taxon>
        <taxon>Metazoa</taxon>
        <taxon>Ecdysozoa</taxon>
        <taxon>Nematoda</taxon>
        <taxon>Chromadorea</taxon>
        <taxon>Rhabditida</taxon>
        <taxon>Rhabditina</taxon>
        <taxon>Rhabditomorpha</taxon>
        <taxon>Rhabditoidea</taxon>
        <taxon>Rhabditidae</taxon>
        <taxon>Peloderinae</taxon>
        <taxon>Caenorhabditis</taxon>
    </lineage>
</organism>
<reference evidence="2" key="2">
    <citation type="submission" date="2022-06" db="UniProtKB">
        <authorList>
            <consortium name="EnsemblMetazoa"/>
        </authorList>
    </citation>
    <scope>IDENTIFICATION</scope>
    <source>
        <strain evidence="2">DF5081</strain>
    </source>
</reference>
<dbReference type="SUPFAM" id="SSF48452">
    <property type="entry name" value="TPR-like"/>
    <property type="match status" value="1"/>
</dbReference>
<evidence type="ECO:0000313" key="3">
    <source>
        <dbReference type="Proteomes" id="UP000005237"/>
    </source>
</evidence>
<accession>A0A8R1I8D2</accession>
<feature type="compositionally biased region" description="Polar residues" evidence="1">
    <location>
        <begin position="177"/>
        <end position="186"/>
    </location>
</feature>
<dbReference type="AlphaFoldDB" id="A0A8R1I8D2"/>
<dbReference type="InterPro" id="IPR011990">
    <property type="entry name" value="TPR-like_helical_dom_sf"/>
</dbReference>
<sequence>MAVVEEIVEGEDEQMQQVENLKKEGNRLFGEGKYEEAREKYKEAFDACPPTSPELQSILLSNTAAALIKLSEWKDAVEAATKAIELGAPNEKALERRAFAYSNIPEKLEDAMEDYKKLQETVPKRNAEFARKVSELDAKINSRNEAMKADMMEKLKSQIGCFRKFSEKNRPKKKTATYRNPSSNCP</sequence>
<name>A0A8R1I8D2_CAEJA</name>
<proteinExistence type="predicted"/>
<dbReference type="EnsemblMetazoa" id="CJA17116.1">
    <property type="protein sequence ID" value="CJA17116.1"/>
    <property type="gene ID" value="WBGene00136320"/>
</dbReference>
<dbReference type="PANTHER" id="PTHR46014">
    <property type="entry name" value="TETRATRICOPEPTIDE REPEAT PROTEIN 1"/>
    <property type="match status" value="1"/>
</dbReference>
<dbReference type="Gene3D" id="1.25.40.10">
    <property type="entry name" value="Tetratricopeptide repeat domain"/>
    <property type="match status" value="1"/>
</dbReference>
<evidence type="ECO:0000313" key="2">
    <source>
        <dbReference type="EnsemblMetazoa" id="CJA17116.1"/>
    </source>
</evidence>
<evidence type="ECO:0000256" key="1">
    <source>
        <dbReference type="SAM" id="MobiDB-lite"/>
    </source>
</evidence>
<feature type="region of interest" description="Disordered" evidence="1">
    <location>
        <begin position="165"/>
        <end position="186"/>
    </location>
</feature>
<dbReference type="PANTHER" id="PTHR46014:SF1">
    <property type="entry name" value="TETRATRICOPEPTIDE REPEAT PROTEIN 1"/>
    <property type="match status" value="1"/>
</dbReference>
<protein>
    <submittedName>
        <fullName evidence="2">TPR_REGION domain-containing protein</fullName>
    </submittedName>
</protein>
<dbReference type="Proteomes" id="UP000005237">
    <property type="component" value="Unassembled WGS sequence"/>
</dbReference>
<dbReference type="InterPro" id="IPR052769">
    <property type="entry name" value="TPR_domain_protein"/>
</dbReference>
<reference evidence="3" key="1">
    <citation type="submission" date="2010-08" db="EMBL/GenBank/DDBJ databases">
        <authorList>
            <consortium name="Caenorhabditis japonica Sequencing Consortium"/>
            <person name="Wilson R.K."/>
        </authorList>
    </citation>
    <scope>NUCLEOTIDE SEQUENCE [LARGE SCALE GENOMIC DNA]</scope>
    <source>
        <strain evidence="3">DF5081</strain>
    </source>
</reference>
<keyword evidence="3" id="KW-1185">Reference proteome</keyword>